<feature type="transmembrane region" description="Helical" evidence="8">
    <location>
        <begin position="67"/>
        <end position="85"/>
    </location>
</feature>
<evidence type="ECO:0000256" key="2">
    <source>
        <dbReference type="ARBA" id="ARBA00007362"/>
    </source>
</evidence>
<accession>A0A140L2F1</accession>
<dbReference type="FunCoup" id="A0A140L2F1">
    <property type="interactions" value="24"/>
</dbReference>
<dbReference type="Proteomes" id="UP000070427">
    <property type="component" value="Unassembled WGS sequence"/>
</dbReference>
<name>A0A140L2F1_9FIRM</name>
<keyword evidence="11" id="KW-1185">Reference proteome</keyword>
<proteinExistence type="inferred from homology"/>
<evidence type="ECO:0000256" key="4">
    <source>
        <dbReference type="ARBA" id="ARBA00022692"/>
    </source>
</evidence>
<evidence type="ECO:0000256" key="7">
    <source>
        <dbReference type="SAM" id="MobiDB-lite"/>
    </source>
</evidence>
<evidence type="ECO:0000259" key="9">
    <source>
        <dbReference type="Pfam" id="PF00892"/>
    </source>
</evidence>
<evidence type="ECO:0000313" key="10">
    <source>
        <dbReference type="EMBL" id="KXG74726.1"/>
    </source>
</evidence>
<feature type="transmembrane region" description="Helical" evidence="8">
    <location>
        <begin position="184"/>
        <end position="203"/>
    </location>
</feature>
<dbReference type="SUPFAM" id="SSF103481">
    <property type="entry name" value="Multidrug resistance efflux transporter EmrE"/>
    <property type="match status" value="2"/>
</dbReference>
<dbReference type="PATRIC" id="fig|520764.3.peg.2344"/>
<evidence type="ECO:0000256" key="3">
    <source>
        <dbReference type="ARBA" id="ARBA00022475"/>
    </source>
</evidence>
<feature type="domain" description="EamA" evidence="9">
    <location>
        <begin position="7"/>
        <end position="140"/>
    </location>
</feature>
<feature type="transmembrane region" description="Helical" evidence="8">
    <location>
        <begin position="223"/>
        <end position="241"/>
    </location>
</feature>
<feature type="transmembrane region" description="Helical" evidence="8">
    <location>
        <begin position="9"/>
        <end position="30"/>
    </location>
</feature>
<dbReference type="Pfam" id="PF00892">
    <property type="entry name" value="EamA"/>
    <property type="match status" value="2"/>
</dbReference>
<dbReference type="STRING" id="520764.AN618_21830"/>
<feature type="region of interest" description="Disordered" evidence="7">
    <location>
        <begin position="300"/>
        <end position="320"/>
    </location>
</feature>
<comment type="similarity">
    <text evidence="2">Belongs to the EamA transporter family.</text>
</comment>
<comment type="subcellular location">
    <subcellularLocation>
        <location evidence="1">Cell membrane</location>
        <topology evidence="1">Multi-pass membrane protein</topology>
    </subcellularLocation>
</comment>
<dbReference type="InterPro" id="IPR000620">
    <property type="entry name" value="EamA_dom"/>
</dbReference>
<dbReference type="Gene3D" id="1.10.3730.20">
    <property type="match status" value="2"/>
</dbReference>
<evidence type="ECO:0000256" key="5">
    <source>
        <dbReference type="ARBA" id="ARBA00022989"/>
    </source>
</evidence>
<keyword evidence="5 8" id="KW-1133">Transmembrane helix</keyword>
<evidence type="ECO:0000256" key="1">
    <source>
        <dbReference type="ARBA" id="ARBA00004651"/>
    </source>
</evidence>
<dbReference type="PANTHER" id="PTHR32322">
    <property type="entry name" value="INNER MEMBRANE TRANSPORTER"/>
    <property type="match status" value="1"/>
</dbReference>
<comment type="caution">
    <text evidence="10">The sequence shown here is derived from an EMBL/GenBank/DDBJ whole genome shotgun (WGS) entry which is preliminary data.</text>
</comment>
<feature type="domain" description="EamA" evidence="9">
    <location>
        <begin position="153"/>
        <end position="295"/>
    </location>
</feature>
<keyword evidence="6 8" id="KW-0472">Membrane</keyword>
<evidence type="ECO:0000313" key="11">
    <source>
        <dbReference type="Proteomes" id="UP000070427"/>
    </source>
</evidence>
<feature type="transmembrane region" description="Helical" evidence="8">
    <location>
        <begin position="36"/>
        <end position="55"/>
    </location>
</feature>
<evidence type="ECO:0000256" key="8">
    <source>
        <dbReference type="SAM" id="Phobius"/>
    </source>
</evidence>
<reference evidence="10 11" key="1">
    <citation type="submission" date="2015-12" db="EMBL/GenBank/DDBJ databases">
        <title>Draft genome sequnece of Fervidicola ferrireducens strain Y170.</title>
        <authorList>
            <person name="Patel B.K."/>
        </authorList>
    </citation>
    <scope>NUCLEOTIDE SEQUENCE [LARGE SCALE GENOMIC DNA]</scope>
    <source>
        <strain evidence="10 11">Y170</strain>
    </source>
</reference>
<feature type="transmembrane region" description="Helical" evidence="8">
    <location>
        <begin position="253"/>
        <end position="271"/>
    </location>
</feature>
<feature type="transmembrane region" description="Helical" evidence="8">
    <location>
        <begin position="153"/>
        <end position="172"/>
    </location>
</feature>
<dbReference type="OrthoDB" id="37139at2"/>
<dbReference type="GO" id="GO:0005886">
    <property type="term" value="C:plasma membrane"/>
    <property type="evidence" value="ECO:0007669"/>
    <property type="project" value="UniProtKB-SubCell"/>
</dbReference>
<keyword evidence="4 8" id="KW-0812">Transmembrane</keyword>
<evidence type="ECO:0000256" key="6">
    <source>
        <dbReference type="ARBA" id="ARBA00023136"/>
    </source>
</evidence>
<dbReference type="AlphaFoldDB" id="A0A140L2F1"/>
<dbReference type="EMBL" id="LOED01000040">
    <property type="protein sequence ID" value="KXG74726.1"/>
    <property type="molecule type" value="Genomic_DNA"/>
</dbReference>
<keyword evidence="3" id="KW-1003">Cell membrane</keyword>
<dbReference type="RefSeq" id="WP_066354979.1">
    <property type="nucleotide sequence ID" value="NZ_LOED01000040.1"/>
</dbReference>
<sequence length="320" mass="34920">MRAEKIKGYLAGIGFSSIFGFSFLFTKSALEKVDPFRLMGFRFAIAALAVTLIAVSGMVRISFKGKSLLPLFFVSFLEPVCYFIFETLGVKYTTSSQAGIMIALIPIFVAVLGTVILKERLSPLQVLFTLLSVAGVIIITASQGMNGTYDGKIGLLFLFGAVISAAFFNIFSRKFSFNYSPFEITFVMMWVGAAFFNLIAFILHLKSGKLEGFFAPLSDFQVVFALLYLGIGSSVIAFFLVNYSLSRLPASRSAVFSNLTTVISVLAGVVFRHEPFALTHAAGAFMILLGVWGTNRFSPEGEKKSPEFGGRMLNESGGHF</sequence>
<dbReference type="InParanoid" id="A0A140L2F1"/>
<organism evidence="10 11">
    <name type="scientific">Fervidicola ferrireducens</name>
    <dbReference type="NCBI Taxonomy" id="520764"/>
    <lineage>
        <taxon>Bacteria</taxon>
        <taxon>Bacillati</taxon>
        <taxon>Bacillota</taxon>
        <taxon>Clostridia</taxon>
        <taxon>Thermosediminibacterales</taxon>
        <taxon>Thermosediminibacteraceae</taxon>
        <taxon>Fervidicola</taxon>
    </lineage>
</organism>
<dbReference type="InterPro" id="IPR037185">
    <property type="entry name" value="EmrE-like"/>
</dbReference>
<gene>
    <name evidence="10" type="ORF">AN618_21830</name>
</gene>
<feature type="transmembrane region" description="Helical" evidence="8">
    <location>
        <begin position="97"/>
        <end position="117"/>
    </location>
</feature>
<protein>
    <recommendedName>
        <fullName evidence="9">EamA domain-containing protein</fullName>
    </recommendedName>
</protein>
<feature type="transmembrane region" description="Helical" evidence="8">
    <location>
        <begin position="124"/>
        <end position="141"/>
    </location>
</feature>
<dbReference type="PANTHER" id="PTHR32322:SF18">
    <property type="entry name" value="S-ADENOSYLMETHIONINE_S-ADENOSYLHOMOCYSTEINE TRANSPORTER"/>
    <property type="match status" value="1"/>
</dbReference>
<feature type="transmembrane region" description="Helical" evidence="8">
    <location>
        <begin position="277"/>
        <end position="294"/>
    </location>
</feature>
<dbReference type="InterPro" id="IPR050638">
    <property type="entry name" value="AA-Vitamin_Transporters"/>
</dbReference>